<dbReference type="Gene3D" id="3.40.50.720">
    <property type="entry name" value="NAD(P)-binding Rossmann-like Domain"/>
    <property type="match status" value="1"/>
</dbReference>
<dbReference type="SUPFAM" id="SSF51735">
    <property type="entry name" value="NAD(P)-binding Rossmann-fold domains"/>
    <property type="match status" value="1"/>
</dbReference>
<dbReference type="PRINTS" id="PR00080">
    <property type="entry name" value="SDRFAMILY"/>
</dbReference>
<dbReference type="InterPro" id="IPR002347">
    <property type="entry name" value="SDR_fam"/>
</dbReference>
<evidence type="ECO:0000256" key="1">
    <source>
        <dbReference type="ARBA" id="ARBA00023002"/>
    </source>
</evidence>
<organism evidence="2">
    <name type="scientific">bioreactor metagenome</name>
    <dbReference type="NCBI Taxonomy" id="1076179"/>
    <lineage>
        <taxon>unclassified sequences</taxon>
        <taxon>metagenomes</taxon>
        <taxon>ecological metagenomes</taxon>
    </lineage>
</organism>
<dbReference type="CDD" id="cd05327">
    <property type="entry name" value="retinol-DH_like_SDR_c_like"/>
    <property type="match status" value="1"/>
</dbReference>
<name>A0A645A2T7_9ZZZZ</name>
<dbReference type="Pfam" id="PF00106">
    <property type="entry name" value="adh_short"/>
    <property type="match status" value="1"/>
</dbReference>
<protein>
    <submittedName>
        <fullName evidence="2">3-oxoacyl-[acyl-carrier-protein] reductase</fullName>
        <ecNumber evidence="2">1.1.1.100</ecNumber>
    </submittedName>
</protein>
<dbReference type="PANTHER" id="PTHR43157">
    <property type="entry name" value="PHOSPHATIDYLINOSITOL-GLYCAN BIOSYNTHESIS CLASS F PROTEIN-RELATED"/>
    <property type="match status" value="1"/>
</dbReference>
<accession>A0A645A2T7</accession>
<evidence type="ECO:0000313" key="2">
    <source>
        <dbReference type="EMBL" id="MPM47342.1"/>
    </source>
</evidence>
<comment type="caution">
    <text evidence="2">The sequence shown here is derived from an EMBL/GenBank/DDBJ whole genome shotgun (WGS) entry which is preliminary data.</text>
</comment>
<dbReference type="EMBL" id="VSSQ01011643">
    <property type="protein sequence ID" value="MPM47342.1"/>
    <property type="molecule type" value="Genomic_DNA"/>
</dbReference>
<reference evidence="2" key="1">
    <citation type="submission" date="2019-08" db="EMBL/GenBank/DDBJ databases">
        <authorList>
            <person name="Kucharzyk K."/>
            <person name="Murdoch R.W."/>
            <person name="Higgins S."/>
            <person name="Loffler F."/>
        </authorList>
    </citation>
    <scope>NUCLEOTIDE SEQUENCE</scope>
</reference>
<sequence length="285" mass="31962">MKDKIVLVTGANSGMGKATCIEIAKLGAKVIMVCRDKQRGSEALEEVKDQSKNTSVELMLCDLGSIKEIKEFTKEFKKKFEKLDILINNAGVILPGKHRTKDGLELQFGVNHLGHFFLTKELLDLIKKSPSGRIINVASGAHKIGRIHFEDINLDKNYTLWRAYAQSKLANILFTYELARRLKETNITVNCLHPGAVATNMGINRKTGFGTLITKTLKPFFQTPREGADTAIYLATSSEVQGITGKYFYKKKPIKSSMLSYDEHLAEKLWEFSEEIIEGISCRKS</sequence>
<dbReference type="GO" id="GO:0004316">
    <property type="term" value="F:3-oxoacyl-[acyl-carrier-protein] reductase (NADPH) activity"/>
    <property type="evidence" value="ECO:0007669"/>
    <property type="project" value="UniProtKB-EC"/>
</dbReference>
<proteinExistence type="predicted"/>
<dbReference type="PANTHER" id="PTHR43157:SF31">
    <property type="entry name" value="PHOSPHATIDYLINOSITOL-GLYCAN BIOSYNTHESIS CLASS F PROTEIN"/>
    <property type="match status" value="1"/>
</dbReference>
<dbReference type="PRINTS" id="PR00081">
    <property type="entry name" value="GDHRDH"/>
</dbReference>
<gene>
    <name evidence="2" type="primary">fabG_74</name>
    <name evidence="2" type="ORF">SDC9_94051</name>
</gene>
<dbReference type="InterPro" id="IPR036291">
    <property type="entry name" value="NAD(P)-bd_dom_sf"/>
</dbReference>
<keyword evidence="1 2" id="KW-0560">Oxidoreductase</keyword>
<dbReference type="EC" id="1.1.1.100" evidence="2"/>
<dbReference type="AlphaFoldDB" id="A0A645A2T7"/>